<keyword evidence="6" id="KW-1003">Cell membrane</keyword>
<feature type="domain" description="Ig-like" evidence="23">
    <location>
        <begin position="286"/>
        <end position="374"/>
    </location>
</feature>
<dbReference type="PANTHER" id="PTHR44170:SF12">
    <property type="entry name" value="NEUROFASCIN"/>
    <property type="match status" value="1"/>
</dbReference>
<keyword evidence="18 20" id="KW-0407">Ion channel</keyword>
<feature type="domain" description="Fibronectin type-III" evidence="24">
    <location>
        <begin position="772"/>
        <end position="864"/>
    </location>
</feature>
<dbReference type="Pfam" id="PF13882">
    <property type="entry name" value="Bravo_FIGEY"/>
    <property type="match status" value="1"/>
</dbReference>
<gene>
    <name evidence="25" type="ORF">ACEWY4_013141</name>
</gene>
<evidence type="ECO:0000256" key="5">
    <source>
        <dbReference type="ARBA" id="ARBA00022461"/>
    </source>
</evidence>
<keyword evidence="11 22" id="KW-1133">Transmembrane helix</keyword>
<dbReference type="InterPro" id="IPR013098">
    <property type="entry name" value="Ig_I-set"/>
</dbReference>
<dbReference type="PROSITE" id="PS50835">
    <property type="entry name" value="IG_LIKE"/>
    <property type="match status" value="4"/>
</dbReference>
<evidence type="ECO:0000256" key="9">
    <source>
        <dbReference type="ARBA" id="ARBA00022737"/>
    </source>
</evidence>
<evidence type="ECO:0000256" key="11">
    <source>
        <dbReference type="ARBA" id="ARBA00022989"/>
    </source>
</evidence>
<evidence type="ECO:0000256" key="7">
    <source>
        <dbReference type="ARBA" id="ARBA00022692"/>
    </source>
</evidence>
<proteinExistence type="inferred from homology"/>
<dbReference type="AlphaFoldDB" id="A0ABD1JVG0"/>
<dbReference type="Pfam" id="PF00858">
    <property type="entry name" value="ASC"/>
    <property type="match status" value="1"/>
</dbReference>
<dbReference type="SMART" id="SM00408">
    <property type="entry name" value="IGc2"/>
    <property type="match status" value="4"/>
</dbReference>
<dbReference type="InterPro" id="IPR013783">
    <property type="entry name" value="Ig-like_fold"/>
</dbReference>
<name>A0ABD1JVG0_9TELE</name>
<keyword evidence="5 20" id="KW-0894">Sodium channel</keyword>
<dbReference type="InterPro" id="IPR036116">
    <property type="entry name" value="FN3_sf"/>
</dbReference>
<dbReference type="FunFam" id="2.60.40.10:FF:000363">
    <property type="entry name" value="neurofascin isoform X1"/>
    <property type="match status" value="1"/>
</dbReference>
<keyword evidence="14 22" id="KW-0472">Membrane</keyword>
<feature type="domain" description="Ig-like" evidence="23">
    <location>
        <begin position="379"/>
        <end position="466"/>
    </location>
</feature>
<feature type="region of interest" description="Disordered" evidence="21">
    <location>
        <begin position="224"/>
        <end position="270"/>
    </location>
</feature>
<keyword evidence="17 20" id="KW-0739">Sodium transport</keyword>
<dbReference type="FunFam" id="2.60.40.10:FF:000078">
    <property type="entry name" value="Neuronal cell adhesion molecule"/>
    <property type="match status" value="1"/>
</dbReference>
<feature type="compositionally biased region" description="Basic and acidic residues" evidence="21">
    <location>
        <begin position="1116"/>
        <end position="1144"/>
    </location>
</feature>
<dbReference type="GO" id="GO:0030424">
    <property type="term" value="C:axon"/>
    <property type="evidence" value="ECO:0007669"/>
    <property type="project" value="UniProtKB-ARBA"/>
</dbReference>
<keyword evidence="4 20" id="KW-0813">Transport</keyword>
<feature type="domain" description="Fibronectin type-III" evidence="24">
    <location>
        <begin position="975"/>
        <end position="1071"/>
    </location>
</feature>
<evidence type="ECO:0000256" key="12">
    <source>
        <dbReference type="ARBA" id="ARBA00023053"/>
    </source>
</evidence>
<evidence type="ECO:0000256" key="16">
    <source>
        <dbReference type="ARBA" id="ARBA00023180"/>
    </source>
</evidence>
<evidence type="ECO:0000256" key="2">
    <source>
        <dbReference type="ARBA" id="ARBA00004251"/>
    </source>
</evidence>
<dbReference type="InterPro" id="IPR003961">
    <property type="entry name" value="FN3_dom"/>
</dbReference>
<keyword evidence="19" id="KW-0393">Immunoglobulin domain</keyword>
<dbReference type="InterPro" id="IPR007110">
    <property type="entry name" value="Ig-like_dom"/>
</dbReference>
<evidence type="ECO:0000256" key="10">
    <source>
        <dbReference type="ARBA" id="ARBA00022889"/>
    </source>
</evidence>
<dbReference type="PROSITE" id="PS50853">
    <property type="entry name" value="FN3"/>
    <property type="match status" value="4"/>
</dbReference>
<evidence type="ECO:0000256" key="19">
    <source>
        <dbReference type="ARBA" id="ARBA00023319"/>
    </source>
</evidence>
<dbReference type="SUPFAM" id="SSF48726">
    <property type="entry name" value="Immunoglobulin"/>
    <property type="match status" value="4"/>
</dbReference>
<evidence type="ECO:0000256" key="20">
    <source>
        <dbReference type="RuleBase" id="RU000679"/>
    </source>
</evidence>
<evidence type="ECO:0000256" key="21">
    <source>
        <dbReference type="SAM" id="MobiDB-lite"/>
    </source>
</evidence>
<feature type="domain" description="Ig-like" evidence="23">
    <location>
        <begin position="563"/>
        <end position="646"/>
    </location>
</feature>
<dbReference type="FunFam" id="2.60.40.10:FF:000347">
    <property type="entry name" value="Neuronal cell adhesion molecule"/>
    <property type="match status" value="1"/>
</dbReference>
<evidence type="ECO:0008006" key="27">
    <source>
        <dbReference type="Google" id="ProtNLM"/>
    </source>
</evidence>
<evidence type="ECO:0000256" key="18">
    <source>
        <dbReference type="ARBA" id="ARBA00023303"/>
    </source>
</evidence>
<dbReference type="FunFam" id="2.60.40.10:FF:000005">
    <property type="entry name" value="Neuronal cell adhesion molecule"/>
    <property type="match status" value="1"/>
</dbReference>
<dbReference type="CDD" id="cd00063">
    <property type="entry name" value="FN3"/>
    <property type="match status" value="4"/>
</dbReference>
<dbReference type="PANTHER" id="PTHR44170">
    <property type="entry name" value="PROTEIN SIDEKICK"/>
    <property type="match status" value="1"/>
</dbReference>
<feature type="transmembrane region" description="Helical" evidence="22">
    <location>
        <begin position="1084"/>
        <end position="1105"/>
    </location>
</feature>
<dbReference type="Pfam" id="PF07679">
    <property type="entry name" value="I-set"/>
    <property type="match status" value="4"/>
</dbReference>
<evidence type="ECO:0000313" key="26">
    <source>
        <dbReference type="Proteomes" id="UP001591681"/>
    </source>
</evidence>
<evidence type="ECO:0000256" key="13">
    <source>
        <dbReference type="ARBA" id="ARBA00023065"/>
    </source>
</evidence>
<evidence type="ECO:0000256" key="14">
    <source>
        <dbReference type="ARBA" id="ARBA00023136"/>
    </source>
</evidence>
<dbReference type="GO" id="GO:0005272">
    <property type="term" value="F:sodium channel activity"/>
    <property type="evidence" value="ECO:0007669"/>
    <property type="project" value="UniProtKB-KW"/>
</dbReference>
<evidence type="ECO:0000256" key="15">
    <source>
        <dbReference type="ARBA" id="ARBA00023157"/>
    </source>
</evidence>
<dbReference type="Gene3D" id="2.60.40.10">
    <property type="entry name" value="Immunoglobulins"/>
    <property type="match status" value="8"/>
</dbReference>
<feature type="domain" description="Ig-like" evidence="23">
    <location>
        <begin position="477"/>
        <end position="559"/>
    </location>
</feature>
<keyword evidence="9" id="KW-0677">Repeat</keyword>
<feature type="domain" description="Fibronectin type-III" evidence="24">
    <location>
        <begin position="869"/>
        <end position="971"/>
    </location>
</feature>
<evidence type="ECO:0000256" key="4">
    <source>
        <dbReference type="ARBA" id="ARBA00022448"/>
    </source>
</evidence>
<keyword evidence="12" id="KW-0915">Sodium</keyword>
<comment type="subcellular location">
    <subcellularLocation>
        <location evidence="2">Cell membrane</location>
        <topology evidence="2">Single-pass type I membrane protein</topology>
    </subcellularLocation>
    <subcellularLocation>
        <location evidence="1">Membrane</location>
        <topology evidence="1">Multi-pass membrane protein</topology>
    </subcellularLocation>
</comment>
<dbReference type="EMBL" id="JBHFQA010000011">
    <property type="protein sequence ID" value="KAL2090878.1"/>
    <property type="molecule type" value="Genomic_DNA"/>
</dbReference>
<feature type="transmembrane region" description="Helical" evidence="22">
    <location>
        <begin position="99"/>
        <end position="117"/>
    </location>
</feature>
<keyword evidence="8" id="KW-0732">Signal</keyword>
<evidence type="ECO:0000256" key="3">
    <source>
        <dbReference type="ARBA" id="ARBA00008588"/>
    </source>
</evidence>
<keyword evidence="16" id="KW-0325">Glycoprotein</keyword>
<dbReference type="SMART" id="SM00060">
    <property type="entry name" value="FN3"/>
    <property type="match status" value="4"/>
</dbReference>
<evidence type="ECO:0000256" key="17">
    <source>
        <dbReference type="ARBA" id="ARBA00023201"/>
    </source>
</evidence>
<evidence type="ECO:0000256" key="8">
    <source>
        <dbReference type="ARBA" id="ARBA00022729"/>
    </source>
</evidence>
<reference evidence="25 26" key="1">
    <citation type="submission" date="2024-09" db="EMBL/GenBank/DDBJ databases">
        <title>A chromosome-level genome assembly of Gray's grenadier anchovy, Coilia grayii.</title>
        <authorList>
            <person name="Fu Z."/>
        </authorList>
    </citation>
    <scope>NUCLEOTIDE SEQUENCE [LARGE SCALE GENOMIC DNA]</scope>
    <source>
        <strain evidence="25">G4</strain>
        <tissue evidence="25">Muscle</tissue>
    </source>
</reference>
<comment type="caution">
    <text evidence="25">The sequence shown here is derived from an EMBL/GenBank/DDBJ whole genome shotgun (WGS) entry which is preliminary data.</text>
</comment>
<keyword evidence="26" id="KW-1185">Reference proteome</keyword>
<comment type="similarity">
    <text evidence="20">Belongs to the amiloride-sensitive sodium channel (TC 1.A.6) family.</text>
</comment>
<dbReference type="InterPro" id="IPR026966">
    <property type="entry name" value="Neurofascin/L1/NrCAM_C"/>
</dbReference>
<protein>
    <recommendedName>
        <fullName evidence="27">Neurofascin</fullName>
    </recommendedName>
</protein>
<feature type="domain" description="Fibronectin type-III" evidence="24">
    <location>
        <begin position="672"/>
        <end position="767"/>
    </location>
</feature>
<comment type="similarity">
    <text evidence="3">Belongs to the immunoglobulin superfamily. L1/neurofascin/NgCAM family.</text>
</comment>
<dbReference type="GO" id="GO:0005886">
    <property type="term" value="C:plasma membrane"/>
    <property type="evidence" value="ECO:0007669"/>
    <property type="project" value="UniProtKB-SubCell"/>
</dbReference>
<dbReference type="PRINTS" id="PR01078">
    <property type="entry name" value="AMINACHANNEL"/>
</dbReference>
<sequence length="1213" mass="136687">MRITCTISFTTDDEPSSVGSHHKDSFDDHYKRVVRSSSDVGSGFYRKDDDFETYDEALADEEEEEEIPDLSLAAFASGCSLHGANHVFVENQRLSVRQCLWGIVFVLAISAFLFQVFDRVMYYSTYDHVTMLDERNAKNMTFPAITLCNYNTFRRSQLSYSDLLFMGPMLGYEDNMAPGIPLAPEPDRQGARFSLAEFFNRTRFRMEDMMLECVFSGQECGPEHWREVRRRGEEEQRTGELRRRGRRGDERREQQLPTEPRSNPCGENSYHDAQRDLARRVPEAGPSFLTPAGLVSSKTVLRGEQLLLECIAAGVPTPSIKWFKKGGDLPMKRVRLERFNKTLRIINVSEEDSGDYNCMANNKIASIQHTISVQVKASPYWLDKPQNLVLGPDENGRMTCIAHGNPKPSIQWLVNGEPIEGSQANPTREVQGDTIIFRRVLMGDNAVYQCNASNEHGYLLANAFVNVLDMAPRMLGPKNQLIKVIENNRTLLHCPFFGSPIPILRWFKNGLGSGLDGGHYRVYVNGSLLIKKALTDDQGTYTCVASNILGKAENQVRLEVKEPTRIVRAPEHVSATRGTTVRFNCRVKHDSTLTIQVTWLKNDEPLSFGWRIKKDEESLTIPNINEGDEGTYTCHVKTEIDEDSASARLIVLEEAALSPSNRNPMLPDRPEAPKDLELSDPLARSIRLTWVPGDDNNSPITDFLVQFEEDRWEPRKWQNLSSHPGNMNSVLLELSPFVNYQFRVIAINAVGQSTPSRPSKRYQTSGAAPDLAPEDIKGVGSKKNNMEITWKPLSDIQRNGPNIVYEVSWKKKDAEEWESVNTTRAKHVIHDTEIYEPFHIKVQAINDFGRGPESPVVLGYSGEDYPSAAPANLNVSKIDSTKVNMHWDTVDPSTVHGEFKEYRLYYWRESSLVKGLKVNKEQKTKGFFSSSGTGILTDLVPYSHYKMYMVVANSRYEGPHSNTVEFKTKEGVPDAPKFFKIVQRSSSTLHLQWDKPLEPNGNLIGYTLQYHTVNGTQVGNRQVESFLPNVTAFTLRLPDRSTRYKFYLVARTQVGAGEVYAEESPNFSNEAITTDSVDIATQGWFIGLMCAIALIVLILLIVCFIKRSRGGKYPVRDKKDLPLDPVAHKDQDGSFDYHSDEDNKPLQGSQTSLDGNVKESDDSLVDYGEGNDGQFNEDGSFIGQYTVKKDKEETEGNESSEATSPVNAIYSLA</sequence>
<dbReference type="GO" id="GO:0007155">
    <property type="term" value="P:cell adhesion"/>
    <property type="evidence" value="ECO:0007669"/>
    <property type="project" value="UniProtKB-KW"/>
</dbReference>
<dbReference type="SMART" id="SM00409">
    <property type="entry name" value="IG"/>
    <property type="match status" value="4"/>
</dbReference>
<dbReference type="FunFam" id="2.60.40.10:FF:000057">
    <property type="entry name" value="neural cell adhesion molecule L1"/>
    <property type="match status" value="1"/>
</dbReference>
<evidence type="ECO:0000313" key="25">
    <source>
        <dbReference type="EMBL" id="KAL2090878.1"/>
    </source>
</evidence>
<keyword evidence="7 20" id="KW-0812">Transmembrane</keyword>
<feature type="region of interest" description="Disordered" evidence="21">
    <location>
        <begin position="753"/>
        <end position="779"/>
    </location>
</feature>
<feature type="compositionally biased region" description="Basic and acidic residues" evidence="21">
    <location>
        <begin position="224"/>
        <end position="254"/>
    </location>
</feature>
<keyword evidence="10" id="KW-0130">Cell adhesion</keyword>
<keyword evidence="15" id="KW-1015">Disulfide bond</keyword>
<dbReference type="SUPFAM" id="SSF49265">
    <property type="entry name" value="Fibronectin type III"/>
    <property type="match status" value="2"/>
</dbReference>
<feature type="region of interest" description="Disordered" evidence="21">
    <location>
        <begin position="1116"/>
        <end position="1213"/>
    </location>
</feature>
<dbReference type="InterPro" id="IPR036179">
    <property type="entry name" value="Ig-like_dom_sf"/>
</dbReference>
<evidence type="ECO:0000256" key="6">
    <source>
        <dbReference type="ARBA" id="ARBA00022475"/>
    </source>
</evidence>
<feature type="compositionally biased region" description="Polar residues" evidence="21">
    <location>
        <begin position="753"/>
        <end position="766"/>
    </location>
</feature>
<evidence type="ECO:0000259" key="23">
    <source>
        <dbReference type="PROSITE" id="PS50835"/>
    </source>
</evidence>
<organism evidence="25 26">
    <name type="scientific">Coilia grayii</name>
    <name type="common">Gray's grenadier anchovy</name>
    <dbReference type="NCBI Taxonomy" id="363190"/>
    <lineage>
        <taxon>Eukaryota</taxon>
        <taxon>Metazoa</taxon>
        <taxon>Chordata</taxon>
        <taxon>Craniata</taxon>
        <taxon>Vertebrata</taxon>
        <taxon>Euteleostomi</taxon>
        <taxon>Actinopterygii</taxon>
        <taxon>Neopterygii</taxon>
        <taxon>Teleostei</taxon>
        <taxon>Clupei</taxon>
        <taxon>Clupeiformes</taxon>
        <taxon>Clupeoidei</taxon>
        <taxon>Engraulidae</taxon>
        <taxon>Coilinae</taxon>
        <taxon>Coilia</taxon>
    </lineage>
</organism>
<dbReference type="FunFam" id="2.60.40.10:FF:000238">
    <property type="entry name" value="Neuronal cell adhesion molecule"/>
    <property type="match status" value="1"/>
</dbReference>
<dbReference type="Pfam" id="PF00041">
    <property type="entry name" value="fn3"/>
    <property type="match status" value="4"/>
</dbReference>
<evidence type="ECO:0000256" key="1">
    <source>
        <dbReference type="ARBA" id="ARBA00004141"/>
    </source>
</evidence>
<keyword evidence="13 20" id="KW-0406">Ion transport</keyword>
<evidence type="ECO:0000259" key="24">
    <source>
        <dbReference type="PROSITE" id="PS50853"/>
    </source>
</evidence>
<accession>A0ABD1JVG0</accession>
<evidence type="ECO:0000256" key="22">
    <source>
        <dbReference type="SAM" id="Phobius"/>
    </source>
</evidence>
<dbReference type="InterPro" id="IPR003599">
    <property type="entry name" value="Ig_sub"/>
</dbReference>
<dbReference type="Proteomes" id="UP001591681">
    <property type="component" value="Unassembled WGS sequence"/>
</dbReference>
<dbReference type="InterPro" id="IPR003598">
    <property type="entry name" value="Ig_sub2"/>
</dbReference>
<dbReference type="InterPro" id="IPR001873">
    <property type="entry name" value="ENaC"/>
</dbReference>